<dbReference type="CDD" id="cd00293">
    <property type="entry name" value="USP-like"/>
    <property type="match status" value="1"/>
</dbReference>
<proteinExistence type="inferred from homology"/>
<dbReference type="KEGG" id="lbm:DS830_08310"/>
<dbReference type="RefSeq" id="WP_118899849.1">
    <property type="nucleotide sequence ID" value="NZ_CP031513.1"/>
</dbReference>
<dbReference type="OrthoDB" id="9789668at2"/>
<gene>
    <name evidence="4" type="ORF">DS831_01920</name>
    <name evidence="3" type="ORF">DS832_00695</name>
</gene>
<dbReference type="SUPFAM" id="SSF52402">
    <property type="entry name" value="Adenine nucleotide alpha hydrolases-like"/>
    <property type="match status" value="1"/>
</dbReference>
<dbReference type="PANTHER" id="PTHR46268">
    <property type="entry name" value="STRESS RESPONSE PROTEIN NHAX"/>
    <property type="match status" value="1"/>
</dbReference>
<dbReference type="EMBL" id="QOCS01000003">
    <property type="protein sequence ID" value="RHW48622.1"/>
    <property type="molecule type" value="Genomic_DNA"/>
</dbReference>
<dbReference type="InterPro" id="IPR006016">
    <property type="entry name" value="UspA"/>
</dbReference>
<comment type="similarity">
    <text evidence="1">Belongs to the universal stress protein A family.</text>
</comment>
<feature type="domain" description="UspA" evidence="2">
    <location>
        <begin position="4"/>
        <end position="148"/>
    </location>
</feature>
<evidence type="ECO:0000313" key="4">
    <source>
        <dbReference type="EMBL" id="RHW52107.1"/>
    </source>
</evidence>
<protein>
    <submittedName>
        <fullName evidence="4">Universal stress protein</fullName>
    </submittedName>
</protein>
<evidence type="ECO:0000313" key="3">
    <source>
        <dbReference type="EMBL" id="RHW48622.1"/>
    </source>
</evidence>
<evidence type="ECO:0000259" key="2">
    <source>
        <dbReference type="Pfam" id="PF00582"/>
    </source>
</evidence>
<evidence type="ECO:0000256" key="1">
    <source>
        <dbReference type="ARBA" id="ARBA00008791"/>
    </source>
</evidence>
<keyword evidence="5" id="KW-1185">Reference proteome</keyword>
<dbReference type="Pfam" id="PF00582">
    <property type="entry name" value="Usp"/>
    <property type="match status" value="1"/>
</dbReference>
<dbReference type="Proteomes" id="UP000284109">
    <property type="component" value="Unassembled WGS sequence"/>
</dbReference>
<dbReference type="InterPro" id="IPR006015">
    <property type="entry name" value="Universal_stress_UspA"/>
</dbReference>
<dbReference type="EMBL" id="QOCR01000001">
    <property type="protein sequence ID" value="RHW52107.1"/>
    <property type="molecule type" value="Genomic_DNA"/>
</dbReference>
<reference evidence="5 6" key="1">
    <citation type="submission" date="2018-07" db="EMBL/GenBank/DDBJ databases">
        <title>Genome sequences of six Lactobacillus spp. isolated from bumble bee guts.</title>
        <authorList>
            <person name="Motta E.V.S."/>
            <person name="Moran N.A."/>
        </authorList>
    </citation>
    <scope>NUCLEOTIDE SEQUENCE [LARGE SCALE GENOMIC DNA]</scope>
    <source>
        <strain evidence="4 5">BI-1.1</strain>
        <strain evidence="3 6">LV-8.1</strain>
    </source>
</reference>
<comment type="caution">
    <text evidence="4">The sequence shown here is derived from an EMBL/GenBank/DDBJ whole genome shotgun (WGS) entry which is preliminary data.</text>
</comment>
<name>A0A347STY3_9LACO</name>
<dbReference type="AlphaFoldDB" id="A0A347STY3"/>
<dbReference type="InterPro" id="IPR014729">
    <property type="entry name" value="Rossmann-like_a/b/a_fold"/>
</dbReference>
<accession>A0A347STY3</accession>
<dbReference type="PANTHER" id="PTHR46268:SF6">
    <property type="entry name" value="UNIVERSAL STRESS PROTEIN UP12"/>
    <property type="match status" value="1"/>
</dbReference>
<organism evidence="4 5">
    <name type="scientific">Bombilactobacillus bombi</name>
    <dbReference type="NCBI Taxonomy" id="1303590"/>
    <lineage>
        <taxon>Bacteria</taxon>
        <taxon>Bacillati</taxon>
        <taxon>Bacillota</taxon>
        <taxon>Bacilli</taxon>
        <taxon>Lactobacillales</taxon>
        <taxon>Lactobacillaceae</taxon>
        <taxon>Bombilactobacillus</taxon>
    </lineage>
</organism>
<evidence type="ECO:0000313" key="6">
    <source>
        <dbReference type="Proteomes" id="UP000284822"/>
    </source>
</evidence>
<dbReference type="Proteomes" id="UP000284822">
    <property type="component" value="Unassembled WGS sequence"/>
</dbReference>
<evidence type="ECO:0000313" key="5">
    <source>
        <dbReference type="Proteomes" id="UP000284109"/>
    </source>
</evidence>
<dbReference type="PRINTS" id="PR01438">
    <property type="entry name" value="UNVRSLSTRESS"/>
</dbReference>
<dbReference type="Gene3D" id="3.40.50.620">
    <property type="entry name" value="HUPs"/>
    <property type="match status" value="1"/>
</dbReference>
<sequence length="166" mass="18500">MLQEYKRILAPVDGSDEAEIALKKATQIAIRNHATLDVLDVLDTRQFVGAYGGMLTSDVIYQITEDTQDYLSGLQEELIKAGLPKEQIKIHIRFGDPKTIISLDFLKDYHDDLIILGSTGLNAVERLLVGSVSSYVTRNALTDVIVVRTDLNNQAIKKSNKKNNKK</sequence>